<evidence type="ECO:0000313" key="14">
    <source>
        <dbReference type="EMBL" id="EPE07388.1"/>
    </source>
</evidence>
<feature type="compositionally biased region" description="Polar residues" evidence="9">
    <location>
        <begin position="8"/>
        <end position="17"/>
    </location>
</feature>
<evidence type="ECO:0000256" key="9">
    <source>
        <dbReference type="SAM" id="MobiDB-lite"/>
    </source>
</evidence>
<evidence type="ECO:0000256" key="1">
    <source>
        <dbReference type="ARBA" id="ARBA00022721"/>
    </source>
</evidence>
<feature type="region of interest" description="Disordered" evidence="9">
    <location>
        <begin position="991"/>
        <end position="1027"/>
    </location>
</feature>
<dbReference type="GO" id="GO:0051607">
    <property type="term" value="P:defense response to virus"/>
    <property type="evidence" value="ECO:0007669"/>
    <property type="project" value="UniProtKB-KW"/>
</dbReference>
<dbReference type="PROSITE" id="PS51192">
    <property type="entry name" value="HELICASE_ATP_BIND_1"/>
    <property type="match status" value="1"/>
</dbReference>
<feature type="domain" description="RNase III" evidence="10">
    <location>
        <begin position="1080"/>
        <end position="1211"/>
    </location>
</feature>
<dbReference type="OrthoDB" id="416741at2759"/>
<feature type="compositionally biased region" description="Basic and acidic residues" evidence="9">
    <location>
        <begin position="1591"/>
        <end position="1611"/>
    </location>
</feature>
<feature type="domain" description="Helicase C-terminal" evidence="12">
    <location>
        <begin position="454"/>
        <end position="629"/>
    </location>
</feature>
<sequence>MGLMGQVSPMSPVSSLDQPYDNMSLGGDTMAASSDDTMAASSDDTMAASSDDTMAVSSDGRSTISPDGDEAADPLIAASRAYQLEMFEESMRRNIIVAMDTGTGKTRIAILRIRAELERSPPPKIVWFLAPTVLLCGQQYKAISAQIPWAQGKLITGDSNLEAWRERTWDAVLLNVRFVVSTPGVLLDALNHAFVKFEWLALLVFDEAHGCVKDNNGRRIMLNFYQPAKAYGLHVPAILGLTASPVQGKKLDGFEQLEATLDAICVSPTRHREELSFFTHRPSTHRHFCGGENDPFPEPGRNLARLRSLERPADPEAMDLHHLGLVASHITSVTPKIYKWTWKYIEALRRRAECILLELGPWGAEYYIHKVIRRVIRAVSKRGPSESKDPFLIALLQHVDAMRPVWPDVDENLNKERRPEQERINRQFLDGLSSKVCVLAEILQGYHSSQGHGEDKDRYRNTNEQDRSMRGIIFVQQRPMAAVLARIISLHPMVRNRFQAGHVVGTSQTSSGDADDTLYLSPRNPAKALQQFRAHQINLLIATSVIEEGIDIPACNLVICVDELTNLKAFIQRRGRARETNSELHLLISHSSLTRKKLDREWEDLEWQMKKRYEDELREAQHLQEIEAISDVSDHLLQPLIVPKTGARLTAKDAKAHLQHFCSSTSSSAFVDAQPIYRLVDSGDEQGFERKYESSGMTRAFVQLPITLPVHLRRAYSQHAWHSQADAFIDAAFQAYKSLYKAGLLTDHLLPPQQKNERGPRFIEGRSNMAAVSEPFRPWPMIYRQWKGSLPLGDYVYKHTMHIEDDHEALLYETDLILPCALPCAPDPFHIYWSAHSERPWTVYISAAEPVLRSDYDDCRDHTTVLLRTAYGHRWPINDTHRLVRVMCKEEHLTANHIELGMMRPFQPEIFANDEESTPDMTCLVRDTDGTPFIYQGYLETKPPLQLVRKPPKAYDLLPGDIPYVAVRPWPKIVGHLHLTANAKLDDIDELIDGDMDGDGDDGDGDENESSTCPASESDLMQDSPNPRKYRTVLPAVLCHVDNLPMAYVQLGSLLPSLNQVIEAYLVAGELMTATPLRQLAIRNLSLVVTAISTPMARLPTNYEYLEFIGDSVLKVYAVANCAAQNLLAPEGQLSLYRDRLVANSRLSRAALDFGLDKYIIARRWSLRQWRKYCAKLADDRIASATTPPLSTKTLADVVEALIGACYVDSGMPLALQCLRLFQDDYQWQSLEKCRDVLYEAAPDNAVYAPPALEKLLGYTFTKKSLLVEAMTHASCPSELPQNQRAGDSAGFAGACMERLEFIGDAILDHVIVKHLITTQTPLSHARTHLLRTTLVNAAFLGFTAMTFTIVEDKMVIVQHQGKRAWPDPNAAPPEIVPQKFHKPLCAFMRHGAPRDMAPALQAAARRFAALKDDILEALWTGAEYPWALLSRLHAEKFYSDVLEAVIGAIWVDSGSIRAVEDLLEKVGILPYLRRAVEDDVHVMHPKEELGVLTGSAELEYIADEIGGSGRKTKPKVKTGVKMNANAKKTKTKTKTNSMTDRDSDSDSDDEELGDLQDMFVDAIDPGEVDALFSCRLLIDGECVVEVTDGVSREDAKTQAAHRAVEAWKRGEIRRRS</sequence>
<evidence type="ECO:0000256" key="2">
    <source>
        <dbReference type="ARBA" id="ARBA00022737"/>
    </source>
</evidence>
<dbReference type="SUPFAM" id="SSF69065">
    <property type="entry name" value="RNase III domain-like"/>
    <property type="match status" value="2"/>
</dbReference>
<dbReference type="InterPro" id="IPR036389">
    <property type="entry name" value="RNase_III_sf"/>
</dbReference>
<feature type="domain" description="Dicer dsRNA-binding fold" evidence="13">
    <location>
        <begin position="654"/>
        <end position="759"/>
    </location>
</feature>
<evidence type="ECO:0000259" key="12">
    <source>
        <dbReference type="PROSITE" id="PS51194"/>
    </source>
</evidence>
<dbReference type="STRING" id="1262450.S3CLJ8"/>
<reference evidence="14 15" key="1">
    <citation type="journal article" date="2013" name="BMC Genomics">
        <title>The genome and transcriptome of the pine saprophyte Ophiostoma piceae, and a comparison with the bark beetle-associated pine pathogen Grosmannia clavigera.</title>
        <authorList>
            <person name="Haridas S."/>
            <person name="Wang Y."/>
            <person name="Lim L."/>
            <person name="Massoumi Alamouti S."/>
            <person name="Jackman S."/>
            <person name="Docking R."/>
            <person name="Robertson G."/>
            <person name="Birol I."/>
            <person name="Bohlmann J."/>
            <person name="Breuil C."/>
        </authorList>
    </citation>
    <scope>NUCLEOTIDE SEQUENCE [LARGE SCALE GENOMIC DNA]</scope>
    <source>
        <strain evidence="14 15">UAMH 11346</strain>
    </source>
</reference>
<keyword evidence="5" id="KW-0347">Helicase</keyword>
<proteinExistence type="inferred from homology"/>
<dbReference type="GO" id="GO:0030422">
    <property type="term" value="P:siRNA processing"/>
    <property type="evidence" value="ECO:0007669"/>
    <property type="project" value="TreeGrafter"/>
</dbReference>
<keyword evidence="2" id="KW-0677">Repeat</keyword>
<dbReference type="GO" id="GO:0005634">
    <property type="term" value="C:nucleus"/>
    <property type="evidence" value="ECO:0007669"/>
    <property type="project" value="TreeGrafter"/>
</dbReference>
<dbReference type="Gene3D" id="3.40.50.300">
    <property type="entry name" value="P-loop containing nucleotide triphosphate hydrolases"/>
    <property type="match status" value="2"/>
</dbReference>
<dbReference type="GO" id="GO:0004386">
    <property type="term" value="F:helicase activity"/>
    <property type="evidence" value="ECO:0007669"/>
    <property type="project" value="UniProtKB-KW"/>
</dbReference>
<evidence type="ECO:0000259" key="10">
    <source>
        <dbReference type="PROSITE" id="PS50142"/>
    </source>
</evidence>
<name>S3CLJ8_OPHP1</name>
<feature type="domain" description="Helicase ATP-binding" evidence="11">
    <location>
        <begin position="86"/>
        <end position="263"/>
    </location>
</feature>
<dbReference type="GO" id="GO:0050688">
    <property type="term" value="P:regulation of defense response to virus"/>
    <property type="evidence" value="ECO:0007669"/>
    <property type="project" value="UniProtKB-KW"/>
</dbReference>
<keyword evidence="4" id="KW-0378">Hydrolase</keyword>
<dbReference type="Proteomes" id="UP000016923">
    <property type="component" value="Unassembled WGS sequence"/>
</dbReference>
<dbReference type="VEuPathDB" id="FungiDB:F503_08039"/>
<evidence type="ECO:0000256" key="3">
    <source>
        <dbReference type="ARBA" id="ARBA00022741"/>
    </source>
</evidence>
<dbReference type="PANTHER" id="PTHR14950:SF37">
    <property type="entry name" value="ENDORIBONUCLEASE DICER"/>
    <property type="match status" value="1"/>
</dbReference>
<dbReference type="HOGENOM" id="CLU_000907_4_6_1"/>
<dbReference type="SUPFAM" id="SSF52540">
    <property type="entry name" value="P-loop containing nucleoside triphosphate hydrolases"/>
    <property type="match status" value="1"/>
</dbReference>
<keyword evidence="15" id="KW-1185">Reference proteome</keyword>
<dbReference type="GO" id="GO:0005737">
    <property type="term" value="C:cytoplasm"/>
    <property type="evidence" value="ECO:0007669"/>
    <property type="project" value="TreeGrafter"/>
</dbReference>
<dbReference type="InterPro" id="IPR005034">
    <property type="entry name" value="Dicer_dimerisation"/>
</dbReference>
<feature type="region of interest" description="Disordered" evidence="9">
    <location>
        <begin position="1591"/>
        <end position="1617"/>
    </location>
</feature>
<dbReference type="OMA" id="HFCAVIP"/>
<gene>
    <name evidence="14" type="ORF">F503_08039</name>
</gene>
<evidence type="ECO:0000256" key="6">
    <source>
        <dbReference type="ARBA" id="ARBA00022840"/>
    </source>
</evidence>
<dbReference type="InterPro" id="IPR000999">
    <property type="entry name" value="RNase_III_dom"/>
</dbReference>
<dbReference type="InterPro" id="IPR014001">
    <property type="entry name" value="Helicase_ATP-bd"/>
</dbReference>
<dbReference type="InterPro" id="IPR011545">
    <property type="entry name" value="DEAD/DEAH_box_helicase_dom"/>
</dbReference>
<comment type="similarity">
    <text evidence="8">Belongs to the helicase family. Dicer subfamily.</text>
</comment>
<dbReference type="CDD" id="cd00593">
    <property type="entry name" value="RIBOc"/>
    <property type="match status" value="2"/>
</dbReference>
<dbReference type="SMART" id="SM00490">
    <property type="entry name" value="HELICc"/>
    <property type="match status" value="1"/>
</dbReference>
<evidence type="ECO:0000256" key="8">
    <source>
        <dbReference type="PROSITE-ProRule" id="PRU00657"/>
    </source>
</evidence>
<feature type="compositionally biased region" description="Acidic residues" evidence="9">
    <location>
        <begin position="991"/>
        <end position="1009"/>
    </location>
</feature>
<accession>S3CLJ8</accession>
<dbReference type="Gene3D" id="1.10.1520.10">
    <property type="entry name" value="Ribonuclease III domain"/>
    <property type="match status" value="2"/>
</dbReference>
<keyword evidence="3" id="KW-0547">Nucleotide-binding</keyword>
<evidence type="ECO:0000256" key="5">
    <source>
        <dbReference type="ARBA" id="ARBA00022806"/>
    </source>
</evidence>
<evidence type="ECO:0000256" key="7">
    <source>
        <dbReference type="ARBA" id="ARBA00023118"/>
    </source>
</evidence>
<dbReference type="Pfam" id="PF00636">
    <property type="entry name" value="Ribonuclease_3"/>
    <property type="match status" value="2"/>
</dbReference>
<evidence type="ECO:0000259" key="13">
    <source>
        <dbReference type="PROSITE" id="PS51327"/>
    </source>
</evidence>
<dbReference type="PANTHER" id="PTHR14950">
    <property type="entry name" value="DICER-RELATED"/>
    <property type="match status" value="1"/>
</dbReference>
<dbReference type="InterPro" id="IPR027417">
    <property type="entry name" value="P-loop_NTPase"/>
</dbReference>
<organism evidence="14 15">
    <name type="scientific">Ophiostoma piceae (strain UAMH 11346)</name>
    <name type="common">Sap stain fungus</name>
    <dbReference type="NCBI Taxonomy" id="1262450"/>
    <lineage>
        <taxon>Eukaryota</taxon>
        <taxon>Fungi</taxon>
        <taxon>Dikarya</taxon>
        <taxon>Ascomycota</taxon>
        <taxon>Pezizomycotina</taxon>
        <taxon>Sordariomycetes</taxon>
        <taxon>Sordariomycetidae</taxon>
        <taxon>Ophiostomatales</taxon>
        <taxon>Ophiostomataceae</taxon>
        <taxon>Ophiostoma</taxon>
    </lineage>
</organism>
<dbReference type="PROSITE" id="PS51194">
    <property type="entry name" value="HELICASE_CTER"/>
    <property type="match status" value="1"/>
</dbReference>
<keyword evidence="7" id="KW-0051">Antiviral defense</keyword>
<evidence type="ECO:0000259" key="11">
    <source>
        <dbReference type="PROSITE" id="PS51192"/>
    </source>
</evidence>
<protein>
    <submittedName>
        <fullName evidence="14">Dicer-like protein 2</fullName>
    </submittedName>
</protein>
<dbReference type="InterPro" id="IPR001650">
    <property type="entry name" value="Helicase_C-like"/>
</dbReference>
<feature type="compositionally biased region" description="Polar residues" evidence="9">
    <location>
        <begin position="1010"/>
        <end position="1025"/>
    </location>
</feature>
<feature type="domain" description="RNase III" evidence="10">
    <location>
        <begin position="1250"/>
        <end position="1455"/>
    </location>
</feature>
<dbReference type="Pfam" id="PF00270">
    <property type="entry name" value="DEAD"/>
    <property type="match status" value="1"/>
</dbReference>
<keyword evidence="6" id="KW-0067">ATP-binding</keyword>
<dbReference type="PROSITE" id="PS50142">
    <property type="entry name" value="RNASE_3_2"/>
    <property type="match status" value="2"/>
</dbReference>
<dbReference type="EMBL" id="KE148151">
    <property type="protein sequence ID" value="EPE07388.1"/>
    <property type="molecule type" value="Genomic_DNA"/>
</dbReference>
<keyword evidence="8" id="KW-0694">RNA-binding</keyword>
<dbReference type="SMART" id="SM00487">
    <property type="entry name" value="DEXDc"/>
    <property type="match status" value="1"/>
</dbReference>
<dbReference type="CDD" id="cd18034">
    <property type="entry name" value="DEXHc_dicer"/>
    <property type="match status" value="1"/>
</dbReference>
<dbReference type="eggNOG" id="KOG0701">
    <property type="taxonomic scope" value="Eukaryota"/>
</dbReference>
<dbReference type="PROSITE" id="PS51327">
    <property type="entry name" value="DICER_DSRBF"/>
    <property type="match status" value="1"/>
</dbReference>
<dbReference type="Gene3D" id="3.30.160.380">
    <property type="entry name" value="Dicer dimerisation domain"/>
    <property type="match status" value="1"/>
</dbReference>
<keyword evidence="1" id="KW-0930">Antiviral protein</keyword>
<dbReference type="Pfam" id="PF00271">
    <property type="entry name" value="Helicase_C"/>
    <property type="match status" value="1"/>
</dbReference>
<dbReference type="GO" id="GO:0003723">
    <property type="term" value="F:RNA binding"/>
    <property type="evidence" value="ECO:0007669"/>
    <property type="project" value="UniProtKB-UniRule"/>
</dbReference>
<feature type="region of interest" description="Disordered" evidence="9">
    <location>
        <begin position="1"/>
        <end position="70"/>
    </location>
</feature>
<dbReference type="GO" id="GO:0004525">
    <property type="term" value="F:ribonuclease III activity"/>
    <property type="evidence" value="ECO:0007669"/>
    <property type="project" value="InterPro"/>
</dbReference>
<feature type="region of interest" description="Disordered" evidence="9">
    <location>
        <begin position="1526"/>
        <end position="1552"/>
    </location>
</feature>
<evidence type="ECO:0000256" key="4">
    <source>
        <dbReference type="ARBA" id="ARBA00022801"/>
    </source>
</evidence>
<dbReference type="InterPro" id="IPR038248">
    <property type="entry name" value="Dicer_dimer_sf"/>
</dbReference>
<dbReference type="GO" id="GO:0005524">
    <property type="term" value="F:ATP binding"/>
    <property type="evidence" value="ECO:0007669"/>
    <property type="project" value="UniProtKB-KW"/>
</dbReference>
<evidence type="ECO:0000313" key="15">
    <source>
        <dbReference type="Proteomes" id="UP000016923"/>
    </source>
</evidence>
<feature type="compositionally biased region" description="Low complexity" evidence="9">
    <location>
        <begin position="28"/>
        <end position="55"/>
    </location>
</feature>
<dbReference type="SMART" id="SM00535">
    <property type="entry name" value="RIBOc"/>
    <property type="match status" value="2"/>
</dbReference>
<dbReference type="Pfam" id="PF03368">
    <property type="entry name" value="Dicer_dimer"/>
    <property type="match status" value="1"/>
</dbReference>